<protein>
    <submittedName>
        <fullName evidence="2">DUF58 domain-containing protein</fullName>
    </submittedName>
</protein>
<feature type="transmembrane region" description="Helical" evidence="1">
    <location>
        <begin position="59"/>
        <end position="79"/>
    </location>
</feature>
<dbReference type="PANTHER" id="PTHR34351">
    <property type="entry name" value="SLR1927 PROTEIN-RELATED"/>
    <property type="match status" value="1"/>
</dbReference>
<dbReference type="PANTHER" id="PTHR34351:SF1">
    <property type="entry name" value="SLR1927 PROTEIN"/>
    <property type="match status" value="1"/>
</dbReference>
<name>A0ABX7QV62_9GAMM</name>
<keyword evidence="3" id="KW-1185">Reference proteome</keyword>
<reference evidence="2 3" key="1">
    <citation type="submission" date="2021-03" db="EMBL/GenBank/DDBJ databases">
        <title>Novel species identification of genus Shewanella.</title>
        <authorList>
            <person name="Liu G."/>
            <person name="Zhang Q."/>
        </authorList>
    </citation>
    <scope>NUCLEOTIDE SEQUENCE [LARGE SCALE GENOMIC DNA]</scope>
    <source>
        <strain evidence="2 3">FJAT-51800</strain>
    </source>
</reference>
<proteinExistence type="predicted"/>
<dbReference type="Proteomes" id="UP000662770">
    <property type="component" value="Chromosome"/>
</dbReference>
<sequence length="323" mass="36101">MPAIMQRWFSAWLKKRIPAANQQTLSHHSIFILPSGFGLVWVVLIVLLFLFGTNYQNNLVIGMALLLASVFVSTILHSYRNLAGLTLLSTGSTHTYAGQELSIPVKLYATKSLYQLQLSYPHNPELKVDEVSTEPQPRVLAFKTLRRGRVIPGRLMIESRYPLGLCRVWSWLDLNTEHLAFPKPIAGHLGFTSQEGDIGDGGVAPKGVDEYAGLRSYIPGESLKQVAWKQWAQERGMLSKEFTTPEGDPVWLQLPKQIDNAQLEHWLSVLCYQIDELAKNPNQYWGLQLGHIKISPATGQAHRIACLSALACYQAELQGGIDD</sequence>
<evidence type="ECO:0000256" key="1">
    <source>
        <dbReference type="SAM" id="Phobius"/>
    </source>
</evidence>
<gene>
    <name evidence="2" type="ORF">JYB87_09055</name>
</gene>
<evidence type="ECO:0000313" key="2">
    <source>
        <dbReference type="EMBL" id="QSX35319.1"/>
    </source>
</evidence>
<feature type="transmembrane region" description="Helical" evidence="1">
    <location>
        <begin position="30"/>
        <end position="53"/>
    </location>
</feature>
<keyword evidence="1" id="KW-1133">Transmembrane helix</keyword>
<organism evidence="2 3">
    <name type="scientific">Shewanella avicenniae</name>
    <dbReference type="NCBI Taxonomy" id="2814294"/>
    <lineage>
        <taxon>Bacteria</taxon>
        <taxon>Pseudomonadati</taxon>
        <taxon>Pseudomonadota</taxon>
        <taxon>Gammaproteobacteria</taxon>
        <taxon>Alteromonadales</taxon>
        <taxon>Shewanellaceae</taxon>
        <taxon>Shewanella</taxon>
    </lineage>
</organism>
<keyword evidence="1" id="KW-0812">Transmembrane</keyword>
<dbReference type="RefSeq" id="WP_207356513.1">
    <property type="nucleotide sequence ID" value="NZ_CP071503.1"/>
</dbReference>
<dbReference type="EMBL" id="CP071503">
    <property type="protein sequence ID" value="QSX35319.1"/>
    <property type="molecule type" value="Genomic_DNA"/>
</dbReference>
<accession>A0ABX7QV62</accession>
<keyword evidence="1" id="KW-0472">Membrane</keyword>
<evidence type="ECO:0000313" key="3">
    <source>
        <dbReference type="Proteomes" id="UP000662770"/>
    </source>
</evidence>